<reference evidence="1" key="1">
    <citation type="journal article" date="2021" name="Proc. Natl. Acad. Sci. U.S.A.">
        <title>A Catalog of Tens of Thousands of Viruses from Human Metagenomes Reveals Hidden Associations with Chronic Diseases.</title>
        <authorList>
            <person name="Tisza M.J."/>
            <person name="Buck C.B."/>
        </authorList>
    </citation>
    <scope>NUCLEOTIDE SEQUENCE</scope>
    <source>
        <strain evidence="1">CtgN495</strain>
    </source>
</reference>
<dbReference type="InterPro" id="IPR014208">
    <property type="entry name" value="Spore_III_D"/>
</dbReference>
<accession>A0A8S5UCQ5</accession>
<proteinExistence type="predicted"/>
<name>A0A8S5UCQ5_9CAUD</name>
<dbReference type="Pfam" id="PF12116">
    <property type="entry name" value="SpoIIID"/>
    <property type="match status" value="1"/>
</dbReference>
<organism evidence="1">
    <name type="scientific">Siphoviridae sp. ctgN495</name>
    <dbReference type="NCBI Taxonomy" id="2825608"/>
    <lineage>
        <taxon>Viruses</taxon>
        <taxon>Duplodnaviria</taxon>
        <taxon>Heunggongvirae</taxon>
        <taxon>Uroviricota</taxon>
        <taxon>Caudoviricetes</taxon>
    </lineage>
</organism>
<sequence length="64" mass="7995">MLNEKCSIRDCAKDVGMPKSTVHQYIHTYIRDGWDEEYQEIKVILRWNKRERFKPKKYWHGRPW</sequence>
<evidence type="ECO:0000313" key="1">
    <source>
        <dbReference type="EMBL" id="DAF92257.1"/>
    </source>
</evidence>
<protein>
    <submittedName>
        <fullName evidence="1">Z DNA-binding protein</fullName>
    </submittedName>
</protein>
<keyword evidence="1" id="KW-0238">DNA-binding</keyword>
<dbReference type="EMBL" id="BK016063">
    <property type="protein sequence ID" value="DAF92257.1"/>
    <property type="molecule type" value="Genomic_DNA"/>
</dbReference>
<dbReference type="GO" id="GO:0003677">
    <property type="term" value="F:DNA binding"/>
    <property type="evidence" value="ECO:0007669"/>
    <property type="project" value="UniProtKB-KW"/>
</dbReference>